<accession>A0A4Q1S8U0</accession>
<dbReference type="GO" id="GO:0052693">
    <property type="term" value="F:epoxyqueuosine reductase activity"/>
    <property type="evidence" value="ECO:0007669"/>
    <property type="project" value="UniProtKB-EC"/>
</dbReference>
<feature type="domain" description="4Fe-4S ferredoxin-type" evidence="9">
    <location>
        <begin position="203"/>
        <end position="232"/>
    </location>
</feature>
<dbReference type="InterPro" id="IPR004453">
    <property type="entry name" value="QueG"/>
</dbReference>
<dbReference type="OrthoDB" id="9784571at2"/>
<dbReference type="PROSITE" id="PS51379">
    <property type="entry name" value="4FE4S_FER_2"/>
    <property type="match status" value="1"/>
</dbReference>
<dbReference type="GO" id="GO:0051539">
    <property type="term" value="F:4 iron, 4 sulfur cluster binding"/>
    <property type="evidence" value="ECO:0007669"/>
    <property type="project" value="UniProtKB-KW"/>
</dbReference>
<dbReference type="InterPro" id="IPR013542">
    <property type="entry name" value="QueG_DUF1730"/>
</dbReference>
<keyword evidence="3" id="KW-0819">tRNA processing</keyword>
<evidence type="ECO:0000256" key="3">
    <source>
        <dbReference type="ARBA" id="ARBA00022694"/>
    </source>
</evidence>
<dbReference type="InterPro" id="IPR017896">
    <property type="entry name" value="4Fe4S_Fe-S-bd"/>
</dbReference>
<dbReference type="InterPro" id="IPR017900">
    <property type="entry name" value="4Fe4S_Fe_S_CS"/>
</dbReference>
<dbReference type="Gene3D" id="3.30.70.20">
    <property type="match status" value="1"/>
</dbReference>
<sequence length="379" mass="42052">MRLRQEDVRRLAEEAGFTLGGVAAVPAADSAQSAEERQRFEQWIAAGSAGEMEYLKRRNESGDLLRSSVRAVFPWAKSVIVCAANYNGAAVRSLDPTSSDRGWIARYAWSGQPGSEDGQLRPSDYHKVLLKRLNGMEARLREECGAEFESRAFVDTGPIVERVYARYAGLGWTGKNTCLISQGKGSWHFLCVLLTSLEVEEEQLAVMAPDRCGSCTRCIDACPTDALTPYRMDASRCIAYLTIEKRGVIEAGDGAVDLREGIGRNVFGCDICQEVCPWNRKALPADDTELTTRQELVNPALDWLAAMTEADFGAWFYGSPVKRAKYEGFRRNLAIAMGNSRRQEYAMILRVWAQEEDAGLRSAAEWALQKLQAEIHTAS</sequence>
<keyword evidence="6 10" id="KW-0560">Oxidoreductase</keyword>
<keyword evidence="2" id="KW-0963">Cytoplasm</keyword>
<evidence type="ECO:0000313" key="11">
    <source>
        <dbReference type="Proteomes" id="UP000290253"/>
    </source>
</evidence>
<dbReference type="PANTHER" id="PTHR30002:SF4">
    <property type="entry name" value="EPOXYQUEUOSINE REDUCTASE"/>
    <property type="match status" value="1"/>
</dbReference>
<evidence type="ECO:0000256" key="2">
    <source>
        <dbReference type="ARBA" id="ARBA00022490"/>
    </source>
</evidence>
<evidence type="ECO:0000259" key="9">
    <source>
        <dbReference type="PROSITE" id="PS51379"/>
    </source>
</evidence>
<dbReference type="GO" id="GO:0046872">
    <property type="term" value="F:metal ion binding"/>
    <property type="evidence" value="ECO:0007669"/>
    <property type="project" value="UniProtKB-KW"/>
</dbReference>
<dbReference type="RefSeq" id="WP_129210097.1">
    <property type="nucleotide sequence ID" value="NZ_BMGU01000001.1"/>
</dbReference>
<evidence type="ECO:0000256" key="5">
    <source>
        <dbReference type="ARBA" id="ARBA00022785"/>
    </source>
</evidence>
<comment type="caution">
    <text evidence="10">The sequence shown here is derived from an EMBL/GenBank/DDBJ whole genome shotgun (WGS) entry which is preliminary data.</text>
</comment>
<dbReference type="Pfam" id="PF13484">
    <property type="entry name" value="Fer4_16"/>
    <property type="match status" value="1"/>
</dbReference>
<keyword evidence="7" id="KW-0408">Iron</keyword>
<evidence type="ECO:0000256" key="7">
    <source>
        <dbReference type="ARBA" id="ARBA00023004"/>
    </source>
</evidence>
<evidence type="ECO:0000256" key="6">
    <source>
        <dbReference type="ARBA" id="ARBA00023002"/>
    </source>
</evidence>
<keyword evidence="8" id="KW-0411">Iron-sulfur</keyword>
<keyword evidence="11" id="KW-1185">Reference proteome</keyword>
<dbReference type="EMBL" id="SDMK01000006">
    <property type="protein sequence ID" value="RXS93030.1"/>
    <property type="molecule type" value="Genomic_DNA"/>
</dbReference>
<name>A0A4Q1S8U0_9BACT</name>
<proteinExistence type="predicted"/>
<evidence type="ECO:0000256" key="8">
    <source>
        <dbReference type="ARBA" id="ARBA00023014"/>
    </source>
</evidence>
<dbReference type="Proteomes" id="UP000290253">
    <property type="component" value="Unassembled WGS sequence"/>
</dbReference>
<keyword evidence="5" id="KW-0671">Queuosine biosynthesis</keyword>
<gene>
    <name evidence="10" type="primary">queG</name>
    <name evidence="10" type="ORF">ESZ00_19550</name>
</gene>
<dbReference type="PROSITE" id="PS00198">
    <property type="entry name" value="4FE4S_FER_1"/>
    <property type="match status" value="1"/>
</dbReference>
<dbReference type="EC" id="1.17.99.6" evidence="10"/>
<keyword evidence="4" id="KW-0479">Metal-binding</keyword>
<dbReference type="SUPFAM" id="SSF54862">
    <property type="entry name" value="4Fe-4S ferredoxins"/>
    <property type="match status" value="1"/>
</dbReference>
<dbReference type="GO" id="GO:0008616">
    <property type="term" value="P:tRNA queuosine(34) biosynthetic process"/>
    <property type="evidence" value="ECO:0007669"/>
    <property type="project" value="UniProtKB-KW"/>
</dbReference>
<dbReference type="AlphaFoldDB" id="A0A4Q1S8U0"/>
<dbReference type="PANTHER" id="PTHR30002">
    <property type="entry name" value="EPOXYQUEUOSINE REDUCTASE"/>
    <property type="match status" value="1"/>
</dbReference>
<reference evidence="10 11" key="1">
    <citation type="journal article" date="2016" name="Int. J. Syst. Evol. Microbiol.">
        <title>Acidipila dinghuensis sp. nov., an acidobacterium isolated from forest soil.</title>
        <authorList>
            <person name="Jiang Y.W."/>
            <person name="Wang J."/>
            <person name="Chen M.H."/>
            <person name="Lv Y.Y."/>
            <person name="Qiu L.H."/>
        </authorList>
    </citation>
    <scope>NUCLEOTIDE SEQUENCE [LARGE SCALE GENOMIC DNA]</scope>
    <source>
        <strain evidence="10 11">DHOF10</strain>
    </source>
</reference>
<evidence type="ECO:0000256" key="1">
    <source>
        <dbReference type="ARBA" id="ARBA00022485"/>
    </source>
</evidence>
<organism evidence="10 11">
    <name type="scientific">Silvibacterium dinghuense</name>
    <dbReference type="NCBI Taxonomy" id="1560006"/>
    <lineage>
        <taxon>Bacteria</taxon>
        <taxon>Pseudomonadati</taxon>
        <taxon>Acidobacteriota</taxon>
        <taxon>Terriglobia</taxon>
        <taxon>Terriglobales</taxon>
        <taxon>Acidobacteriaceae</taxon>
        <taxon>Silvibacterium</taxon>
    </lineage>
</organism>
<dbReference type="Pfam" id="PF08331">
    <property type="entry name" value="QueG_DUF1730"/>
    <property type="match status" value="1"/>
</dbReference>
<protein>
    <submittedName>
        <fullName evidence="10">tRNA epoxyqueuosine(34) reductase QueG</fullName>
        <ecNumber evidence="10">1.17.99.6</ecNumber>
    </submittedName>
</protein>
<dbReference type="NCBIfam" id="TIGR00276">
    <property type="entry name" value="tRNA epoxyqueuosine(34) reductase QueG"/>
    <property type="match status" value="1"/>
</dbReference>
<evidence type="ECO:0000256" key="4">
    <source>
        <dbReference type="ARBA" id="ARBA00022723"/>
    </source>
</evidence>
<evidence type="ECO:0000313" key="10">
    <source>
        <dbReference type="EMBL" id="RXS93030.1"/>
    </source>
</evidence>
<keyword evidence="1" id="KW-0004">4Fe-4S</keyword>